<dbReference type="HOGENOM" id="CLU_096350_0_0_12"/>
<protein>
    <submittedName>
        <fullName evidence="2">FMN-binding domain protein</fullName>
    </submittedName>
</protein>
<dbReference type="KEGG" id="sbu:SpiBuddy_2533"/>
<dbReference type="Proteomes" id="UP000008466">
    <property type="component" value="Chromosome"/>
</dbReference>
<evidence type="ECO:0000259" key="1">
    <source>
        <dbReference type="Pfam" id="PF04205"/>
    </source>
</evidence>
<dbReference type="Gene3D" id="3.90.1010.20">
    <property type="match status" value="1"/>
</dbReference>
<dbReference type="eggNOG" id="COG3976">
    <property type="taxonomic scope" value="Bacteria"/>
</dbReference>
<name>F0RSE3_SPHGB</name>
<evidence type="ECO:0000313" key="3">
    <source>
        <dbReference type="Proteomes" id="UP000008466"/>
    </source>
</evidence>
<dbReference type="AlphaFoldDB" id="F0RSE3"/>
<organism evidence="2 3">
    <name type="scientific">Sphaerochaeta globosa (strain ATCC BAA-1886 / DSM 22777 / Buddy)</name>
    <name type="common">Spirochaeta sp. (strain Buddy)</name>
    <dbReference type="NCBI Taxonomy" id="158189"/>
    <lineage>
        <taxon>Bacteria</taxon>
        <taxon>Pseudomonadati</taxon>
        <taxon>Spirochaetota</taxon>
        <taxon>Spirochaetia</taxon>
        <taxon>Spirochaetales</taxon>
        <taxon>Sphaerochaetaceae</taxon>
        <taxon>Sphaerochaeta</taxon>
    </lineage>
</organism>
<sequence>MRKITVFLFLLGSLTVFSSCSLLSLTKGLDEMMALEVGGISLSAVENGSYRGSFTFERWSNMLEVTVQGHAITAISIIKDVRFAKAEVSNAIFEKVLDQQSLGVDAVSGSTVTSKAYLKSIELALQP</sequence>
<dbReference type="InterPro" id="IPR007329">
    <property type="entry name" value="FMN-bd"/>
</dbReference>
<feature type="domain" description="FMN-binding" evidence="1">
    <location>
        <begin position="64"/>
        <end position="126"/>
    </location>
</feature>
<dbReference type="OrthoDB" id="411377at2"/>
<proteinExistence type="predicted"/>
<dbReference type="GO" id="GO:0016020">
    <property type="term" value="C:membrane"/>
    <property type="evidence" value="ECO:0007669"/>
    <property type="project" value="InterPro"/>
</dbReference>
<gene>
    <name evidence="2" type="ordered locus">SpiBuddy_2533</name>
</gene>
<dbReference type="RefSeq" id="WP_013608189.1">
    <property type="nucleotide sequence ID" value="NC_015152.1"/>
</dbReference>
<dbReference type="PROSITE" id="PS51257">
    <property type="entry name" value="PROKAR_LIPOPROTEIN"/>
    <property type="match status" value="1"/>
</dbReference>
<dbReference type="GO" id="GO:0010181">
    <property type="term" value="F:FMN binding"/>
    <property type="evidence" value="ECO:0007669"/>
    <property type="project" value="InterPro"/>
</dbReference>
<accession>F0RSE3</accession>
<reference evidence="3" key="1">
    <citation type="submission" date="2011-02" db="EMBL/GenBank/DDBJ databases">
        <title>Complete sequence of Spirochaeta sp. Buddy.</title>
        <authorList>
            <person name="Lucas S."/>
            <person name="Copeland A."/>
            <person name="Lapidus A."/>
            <person name="Cheng J.-F."/>
            <person name="Goodwin L."/>
            <person name="Pitluck S."/>
            <person name="Zeytun A."/>
            <person name="Detter J.C."/>
            <person name="Han C."/>
            <person name="Tapia R."/>
            <person name="Land M."/>
            <person name="Hauser L."/>
            <person name="Kyrpides N."/>
            <person name="Ivanova N."/>
            <person name="Mikhailova N."/>
            <person name="Pagani I."/>
            <person name="Ritalahti K.M."/>
            <person name="Loeffler F.E."/>
            <person name="Woyke T."/>
        </authorList>
    </citation>
    <scope>NUCLEOTIDE SEQUENCE [LARGE SCALE GENOMIC DNA]</scope>
    <source>
        <strain evidence="3">ATCC BAA-1886 / DSM 22777 / Buddy</strain>
    </source>
</reference>
<evidence type="ECO:0000313" key="2">
    <source>
        <dbReference type="EMBL" id="ADY14344.1"/>
    </source>
</evidence>
<keyword evidence="3" id="KW-1185">Reference proteome</keyword>
<dbReference type="EMBL" id="CP002541">
    <property type="protein sequence ID" value="ADY14344.1"/>
    <property type="molecule type" value="Genomic_DNA"/>
</dbReference>
<dbReference type="Pfam" id="PF04205">
    <property type="entry name" value="FMN_bind"/>
    <property type="match status" value="1"/>
</dbReference>
<dbReference type="STRING" id="158189.SpiBuddy_2533"/>